<protein>
    <recommendedName>
        <fullName evidence="3">EF-hand domain-containing protein</fullName>
    </recommendedName>
</protein>
<evidence type="ECO:0000256" key="2">
    <source>
        <dbReference type="SAM" id="MobiDB-lite"/>
    </source>
</evidence>
<dbReference type="GO" id="GO:0005509">
    <property type="term" value="F:calcium ion binding"/>
    <property type="evidence" value="ECO:0007669"/>
    <property type="project" value="InterPro"/>
</dbReference>
<dbReference type="Pfam" id="PF13499">
    <property type="entry name" value="EF-hand_7"/>
    <property type="match status" value="1"/>
</dbReference>
<evidence type="ECO:0000313" key="5">
    <source>
        <dbReference type="Proteomes" id="UP000198211"/>
    </source>
</evidence>
<feature type="compositionally biased region" description="Polar residues" evidence="2">
    <location>
        <begin position="2528"/>
        <end position="2543"/>
    </location>
</feature>
<dbReference type="EMBL" id="NBNE01000137">
    <property type="protein sequence ID" value="OWZ22436.1"/>
    <property type="molecule type" value="Genomic_DNA"/>
</dbReference>
<organism evidence="4 5">
    <name type="scientific">Phytophthora megakarya</name>
    <dbReference type="NCBI Taxonomy" id="4795"/>
    <lineage>
        <taxon>Eukaryota</taxon>
        <taxon>Sar</taxon>
        <taxon>Stramenopiles</taxon>
        <taxon>Oomycota</taxon>
        <taxon>Peronosporomycetes</taxon>
        <taxon>Peronosporales</taxon>
        <taxon>Peronosporaceae</taxon>
        <taxon>Phytophthora</taxon>
    </lineage>
</organism>
<feature type="region of interest" description="Disordered" evidence="2">
    <location>
        <begin position="2515"/>
        <end position="2543"/>
    </location>
</feature>
<reference evidence="5" key="1">
    <citation type="submission" date="2017-03" db="EMBL/GenBank/DDBJ databases">
        <title>Phytopthora megakarya and P. palmivora, two closely related causual agents of cacao black pod achieved similar genome size and gene model numbers by different mechanisms.</title>
        <authorList>
            <person name="Ali S."/>
            <person name="Shao J."/>
            <person name="Larry D.J."/>
            <person name="Kronmiller B."/>
            <person name="Shen D."/>
            <person name="Strem M.D."/>
            <person name="Melnick R.L."/>
            <person name="Guiltinan M.J."/>
            <person name="Tyler B.M."/>
            <person name="Meinhardt L.W."/>
            <person name="Bailey B.A."/>
        </authorList>
    </citation>
    <scope>NUCLEOTIDE SEQUENCE [LARGE SCALE GENOMIC DNA]</scope>
    <source>
        <strain evidence="5">zdho120</strain>
    </source>
</reference>
<keyword evidence="1" id="KW-0175">Coiled coil</keyword>
<evidence type="ECO:0000256" key="1">
    <source>
        <dbReference type="SAM" id="Coils"/>
    </source>
</evidence>
<dbReference type="STRING" id="4795.A0A225WXR5"/>
<keyword evidence="5" id="KW-1185">Reference proteome</keyword>
<feature type="region of interest" description="Disordered" evidence="2">
    <location>
        <begin position="2103"/>
        <end position="2135"/>
    </location>
</feature>
<gene>
    <name evidence="4" type="ORF">PHMEG_0002874</name>
</gene>
<dbReference type="OrthoDB" id="26525at2759"/>
<comment type="caution">
    <text evidence="4">The sequence shown here is derived from an EMBL/GenBank/DDBJ whole genome shotgun (WGS) entry which is preliminary data.</text>
</comment>
<dbReference type="Proteomes" id="UP000198211">
    <property type="component" value="Unassembled WGS sequence"/>
</dbReference>
<dbReference type="Gene3D" id="3.30.450.40">
    <property type="match status" value="1"/>
</dbReference>
<dbReference type="Gene3D" id="1.10.238.10">
    <property type="entry name" value="EF-hand"/>
    <property type="match status" value="1"/>
</dbReference>
<dbReference type="SUPFAM" id="SSF47473">
    <property type="entry name" value="EF-hand"/>
    <property type="match status" value="1"/>
</dbReference>
<proteinExistence type="predicted"/>
<sequence length="2743" mass="310395">MLRNTSTDEELIEQDEAETYEFLPESLRYHFKAELDDEKKQTLVRQARKTRSAHLVASLFSQPSLPKLLYSNSIERAITARMAFHRALEGLDAYFIDISDKVKQLEERYPSGIFEVCDVKIPTLVQTQRQITNVCHSCLSDCDIYLGMYEALPSPLAASPTPIVRFVACSTKSSMLDKRLECTKVLQSQPPGNQENLQKQRSMCITMQVMAAREALVVDDIADLGKNEICRFGTNYSSTGSFACFPLATEKLSDSKTIGVLSVDSCRRAHHLLPHSMSVEGLYGFLLRMQLKDAALELKKAKMDGARFLALTENDIRHKPSFHHLKIATRNRLLELIRALQEGSRIHISDDNERAKPFTQDNDALEFLEGVSTLSGKFLSNYRRVHYIQEIVNITRNPVCTAYDVYDILIRAITRSLEPLERVAVWKITKKKAKSSSTLTPSSSEWEIDVVASTSIPDDRLVPFINGEELKMKRVFLYKENEEAIRVCRDNKHTPLTRGNIVNIVSHLENSNKLGPNTGQPCENATYHISWSDRSLQAISWIQLRQLLPIRSMNTKHFQLRELCQRLQEEETRKQRNENKTEAKSTMVRINNPNGIAMILYDTSRRDNVKYVLEVDFETNFEPPQEMCNFLERAVSVADQALECVRGRQARHAIQKRVVTKNSKRFQSIGLNPSGDALRALQDIVCGVFEDIADCLPGVHVQIAELQAGEAQLKYTFTGKGSTVFGCSLNRGQGVSFKCLETKQPIVVGATSELRSRLQRVGAFLTQPQSVEDALPFIFVPLIHEDCCVGVLSVDSFQNVPKGRQDEVHPEAGTVEFLVSLAKLLASSIYAKRRSYALHEMQLSCQEPLRSPQQLIFYACRALKDVMVGVWKVQVVEIDGIRGKTTLVYEFSENEREQAKSWLYRAVRPMGFRWKELCTDTIISYLRQLQPGEEQTAESVTKLLTAITEDEQAHKKTTEMYQQSISEDLIAPANARRRSVGDMEKSKLLERQIADKYFLVLNEMGEASETLSPEQDRLSNKKYIAHAMKLFLGTSTCLYSDVQAMARSASKIFLTVTAFSQFHANCDQIYLQRVVSITSKYMTALQGRIRRSRERTIALENFRVLCQKILKETLVDITTNSHGGRYLHKQSPAREVEIECLYELQRDAIALIERTLGSPNVYCGMWEPALRILRYTTASKSSIMAGKTLKHGHGVSFLALEKQIPIVVANQDVNEDGAISYFRELRYFTSESLEDRKWPFIVVPLGNVGVLALDNMETYERETHELQPELGVVDFLRKISQSFAKVLTVIRERTLQHRQQLRDEALVRVMTASENFKGTVNPTKTTSLYLPHFVIQQIESAFNGVDAYFGVVEPLCQRIRFVCASSQSKMLNKTVDTSQSLSFRAFASQRTVVIPQLPRYFRQQEGAQQREHEHGQKLKYFGGSKPLYGPFVCVPIPFIGIISVDTFAGAAGGIFSPSFPEYGIVTFLEKVANFLGENIRTLAANNARKQLPTLFRGNRTTFPILFEEILAIISRNLLAVFDMQVLRYKRDEKSGQSAEKRLLASLRRHPEILIVHCSFTRDVADDEAALAPTVLVLRRVKGATWMYDEEFLLSILPLIDSLIAMVNVRVEGIVARRLATRKIDEFCLALESIPSDEAIRIMYKTTLPMAMETLIQAMSRDGDAYLGQRELTDRTKSQASQLQIRFVAASSRSLMQDITLNLEESSNFTLAAVQCLQSQKFVEITLSRDNSPVRALTMKTAQRIYLSVPMGDNYLLCADSLGLEAFVPGNRQAVEPDIVSFFKTSAARLLKAILSTRHRFSYDHLRSLTTRAHSDLNTFCSTILDCLRRDLVNVHSQQILALGEDLTSAFRLEAWHHSSARRPLKTLTPHYCSINGCGKSLIEHEIHSEAQVLLPMTNLPRALDLSRSRMQPIEGVEKHGAFTCACLTTMLDSSVAAQGGDAKLALCVFSQDAKVSEQRGISRMTRHSMIHRDSAEDTIFFTNYQRRYFFAFAAVAVEVYTHVFRACALDTFGAELFMTLQEYLCAKNGMVVRFNSEKEEHGSTARVATTTGSRPTTPIVLFSQRPDKTLPGQVLDGKLNRKVRQFEASNALIMVFMTKKSVPVSPRTGARKPTITSEPEHSKSSQLVKPVKRRRQRSLFGGKQVFWYGKKKRQDKEDEKAKQQQQLAEAIPQLKTLSPSRAQQLQHEKGSLHVFLRALDYQGRHDIIVFTVEKQSVQAASTLEKLVRLIKNRANTLAVQMMTNAPRGNEEINIKRFCSHDRGGGGFLLLSLLQKAQENFQEVEGAFGAAMRQFLTGAQATAQDTSSNAAEVLSALFGTMEENDGTASATPTTALLRVALVACGSKRETVVTLSLTDLLKEYLRMQAGRKLQQIDPTDKKMWGAIGRARALLRTFNDVMFLLQLYTEEPKLKVKAEANLALQTLVDLLLAQSAVVRYLKHLETEIARQQKQLHNQPAIILQCFIRQTQARMELKQRRREFHASLAIQCAFRQHLARRRVLFMKWTRAAIKVQRAYRRKRQRTKDPRSQPFTSELLSGSQKYGGRSSSVVANETLVGSNWRSDMSSFGTFEEFMKSKVGREQIKREEELMWRHRKHLEKQQAQLPRDEALRQDVGDFFELLDDAGRGELSRDRTAALISRLHVPLNEEEVADVVAMMDSDGSGGISLYEFMRWFAHEFPLLQSRAPRVCGVVTKRDWQWVIEQSARSAMLKRWRAMRARAIPTSPGGSAISSGVHHALLEEKQA</sequence>
<accession>A0A225WXR5</accession>
<dbReference type="InterPro" id="IPR029016">
    <property type="entry name" value="GAF-like_dom_sf"/>
</dbReference>
<dbReference type="PROSITE" id="PS50096">
    <property type="entry name" value="IQ"/>
    <property type="match status" value="2"/>
</dbReference>
<dbReference type="CDD" id="cd00051">
    <property type="entry name" value="EFh"/>
    <property type="match status" value="1"/>
</dbReference>
<evidence type="ECO:0000259" key="3">
    <source>
        <dbReference type="PROSITE" id="PS50222"/>
    </source>
</evidence>
<dbReference type="InterPro" id="IPR002048">
    <property type="entry name" value="EF_hand_dom"/>
</dbReference>
<feature type="domain" description="EF-hand" evidence="3">
    <location>
        <begin position="2644"/>
        <end position="2679"/>
    </location>
</feature>
<evidence type="ECO:0000313" key="4">
    <source>
        <dbReference type="EMBL" id="OWZ22436.1"/>
    </source>
</evidence>
<feature type="coiled-coil region" evidence="1">
    <location>
        <begin position="550"/>
        <end position="584"/>
    </location>
</feature>
<name>A0A225WXR5_9STRA</name>
<dbReference type="InterPro" id="IPR011992">
    <property type="entry name" value="EF-hand-dom_pair"/>
</dbReference>
<dbReference type="PROSITE" id="PS50222">
    <property type="entry name" value="EF_HAND_2"/>
    <property type="match status" value="1"/>
</dbReference>